<keyword evidence="2" id="KW-1185">Reference proteome</keyword>
<evidence type="ECO:0000313" key="1">
    <source>
        <dbReference type="EMBL" id="QYS96180.1"/>
    </source>
</evidence>
<accession>A0A8G0PB32</accession>
<reference evidence="1 2" key="1">
    <citation type="journal article" date="2021" name="BMC Genomics">
        <title>Telomere-to-telomere genome assembly of asparaginase-producing Trichoderma simmonsii.</title>
        <authorList>
            <person name="Chung D."/>
            <person name="Kwon Y.M."/>
            <person name="Yang Y."/>
        </authorList>
    </citation>
    <scope>NUCLEOTIDE SEQUENCE [LARGE SCALE GENOMIC DNA]</scope>
    <source>
        <strain evidence="1 2">GH-Sj1</strain>
    </source>
</reference>
<dbReference type="AlphaFoldDB" id="A0A8G0PB32"/>
<gene>
    <name evidence="1" type="ORF">H0G86_003441</name>
</gene>
<proteinExistence type="predicted"/>
<dbReference type="Proteomes" id="UP000826661">
    <property type="component" value="Chromosome II"/>
</dbReference>
<evidence type="ECO:0000313" key="2">
    <source>
        <dbReference type="Proteomes" id="UP000826661"/>
    </source>
</evidence>
<protein>
    <submittedName>
        <fullName evidence="1">Uncharacterized protein</fullName>
    </submittedName>
</protein>
<organism evidence="1 2">
    <name type="scientific">Trichoderma simmonsii</name>
    <dbReference type="NCBI Taxonomy" id="1491479"/>
    <lineage>
        <taxon>Eukaryota</taxon>
        <taxon>Fungi</taxon>
        <taxon>Dikarya</taxon>
        <taxon>Ascomycota</taxon>
        <taxon>Pezizomycotina</taxon>
        <taxon>Sordariomycetes</taxon>
        <taxon>Hypocreomycetidae</taxon>
        <taxon>Hypocreales</taxon>
        <taxon>Hypocreaceae</taxon>
        <taxon>Trichoderma</taxon>
    </lineage>
</organism>
<dbReference type="EMBL" id="CP075865">
    <property type="protein sequence ID" value="QYS96180.1"/>
    <property type="molecule type" value="Genomic_DNA"/>
</dbReference>
<name>A0A8G0PB32_9HYPO</name>
<sequence>MGRGEEVRLMPDEMSTASSMEHQVREWSARMEHAHAVPFVGAHAHHPVSRLEVPLQEQGPAVAALQVSRAAPSFQARSVDFDPMSSSCKTATAVTGHDQHGYHLSCSIITRAIQQGKDRAKTGQGKARQARARILPSSLALSLTRNRVAQSTCQVPTSYHIQLVAAAACFMACCLCLWSPLQAPRPRP</sequence>